<evidence type="ECO:0000313" key="2">
    <source>
        <dbReference type="EMBL" id="MPM85942.1"/>
    </source>
</evidence>
<accession>A0A645DBI0</accession>
<sequence length="117" mass="13519">MPDFVLPSFVIQDQYERDGQQDCLDRLHVAFSGTVDQRHERHLAQISPHKRSDGDERNDFDVERESVAVKFSDCYDTHDEDGYRCVEADFDRIVVADDIQQLFDDHAPAQTGQGPRH</sequence>
<organism evidence="2">
    <name type="scientific">bioreactor metagenome</name>
    <dbReference type="NCBI Taxonomy" id="1076179"/>
    <lineage>
        <taxon>unclassified sequences</taxon>
        <taxon>metagenomes</taxon>
        <taxon>ecological metagenomes</taxon>
    </lineage>
</organism>
<feature type="region of interest" description="Disordered" evidence="1">
    <location>
        <begin position="38"/>
        <end position="62"/>
    </location>
</feature>
<dbReference type="AlphaFoldDB" id="A0A645DBI0"/>
<evidence type="ECO:0000256" key="1">
    <source>
        <dbReference type="SAM" id="MobiDB-lite"/>
    </source>
</evidence>
<feature type="compositionally biased region" description="Basic and acidic residues" evidence="1">
    <location>
        <begin position="50"/>
        <end position="62"/>
    </location>
</feature>
<name>A0A645DBI0_9ZZZZ</name>
<reference evidence="2" key="1">
    <citation type="submission" date="2019-08" db="EMBL/GenBank/DDBJ databases">
        <authorList>
            <person name="Kucharzyk K."/>
            <person name="Murdoch R.W."/>
            <person name="Higgins S."/>
            <person name="Loffler F."/>
        </authorList>
    </citation>
    <scope>NUCLEOTIDE SEQUENCE</scope>
</reference>
<protein>
    <submittedName>
        <fullName evidence="2">Uncharacterized protein</fullName>
    </submittedName>
</protein>
<gene>
    <name evidence="2" type="ORF">SDC9_133025</name>
</gene>
<comment type="caution">
    <text evidence="2">The sequence shown here is derived from an EMBL/GenBank/DDBJ whole genome shotgun (WGS) entry which is preliminary data.</text>
</comment>
<dbReference type="EMBL" id="VSSQ01034106">
    <property type="protein sequence ID" value="MPM85942.1"/>
    <property type="molecule type" value="Genomic_DNA"/>
</dbReference>
<proteinExistence type="predicted"/>